<gene>
    <name evidence="2" type="ORF">AX660_02695</name>
</gene>
<accession>A0A148KKU3</accession>
<dbReference type="STRING" id="1799789.AX660_02695"/>
<comment type="caution">
    <text evidence="2">The sequence shown here is derived from an EMBL/GenBank/DDBJ whole genome shotgun (WGS) entry which is preliminary data.</text>
</comment>
<dbReference type="RefSeq" id="WP_068382047.1">
    <property type="nucleotide sequence ID" value="NZ_LSNE01000019.1"/>
</dbReference>
<evidence type="ECO:0000256" key="1">
    <source>
        <dbReference type="SAM" id="Phobius"/>
    </source>
</evidence>
<keyword evidence="1" id="KW-1133">Transmembrane helix</keyword>
<protein>
    <submittedName>
        <fullName evidence="2">Uncharacterized protein</fullName>
    </submittedName>
</protein>
<evidence type="ECO:0000313" key="2">
    <source>
        <dbReference type="EMBL" id="KXI26923.1"/>
    </source>
</evidence>
<dbReference type="Proteomes" id="UP000070299">
    <property type="component" value="Unassembled WGS sequence"/>
</dbReference>
<dbReference type="EMBL" id="LSNE01000019">
    <property type="protein sequence ID" value="KXI26923.1"/>
    <property type="molecule type" value="Genomic_DNA"/>
</dbReference>
<dbReference type="AlphaFoldDB" id="A0A148KKU3"/>
<name>A0A148KKU3_9ALTE</name>
<proteinExistence type="predicted"/>
<keyword evidence="3" id="KW-1185">Reference proteome</keyword>
<sequence length="230" mass="26751">MLLRSVTKHLKDQNWFAIWIDFLIVVVGVFIGIQVSNWNNGQKAALQEQLILKQLHTQFDVFIEETESALVAQKKSQNASNQLLSIIRENAEPKDTETFKQILQQVNSLWWTSRVPTTLIELVNAGRLYELKSPILRELLTKFYQDFQSHEIAAERTLVLITSPQNLYHQAVFYDMSESIKVTRYDWNIVLQLRPETQSVLIGKRIVSRKTQDLLSQARDIQVVIDEEIK</sequence>
<feature type="transmembrane region" description="Helical" evidence="1">
    <location>
        <begin position="15"/>
        <end position="33"/>
    </location>
</feature>
<keyword evidence="1" id="KW-0812">Transmembrane</keyword>
<evidence type="ECO:0000313" key="3">
    <source>
        <dbReference type="Proteomes" id="UP000070299"/>
    </source>
</evidence>
<organism evidence="2 3">
    <name type="scientific">Paraglaciecola hydrolytica</name>
    <dbReference type="NCBI Taxonomy" id="1799789"/>
    <lineage>
        <taxon>Bacteria</taxon>
        <taxon>Pseudomonadati</taxon>
        <taxon>Pseudomonadota</taxon>
        <taxon>Gammaproteobacteria</taxon>
        <taxon>Alteromonadales</taxon>
        <taxon>Alteromonadaceae</taxon>
        <taxon>Paraglaciecola</taxon>
    </lineage>
</organism>
<reference evidence="3" key="1">
    <citation type="submission" date="2016-02" db="EMBL/GenBank/DDBJ databases">
        <authorList>
            <person name="Schultz-Johansen M."/>
            <person name="Glaring M.A."/>
            <person name="Bech P.K."/>
            <person name="Stougaard P."/>
        </authorList>
    </citation>
    <scope>NUCLEOTIDE SEQUENCE [LARGE SCALE GENOMIC DNA]</scope>
    <source>
        <strain evidence="3">S66</strain>
    </source>
</reference>
<dbReference type="OrthoDB" id="6388784at2"/>
<keyword evidence="1" id="KW-0472">Membrane</keyword>